<gene>
    <name evidence="1" type="ORF">FSS13T_18710</name>
</gene>
<sequence>MKENLNFYARSASTNFSKKSQSLPFHKTAVVHSYFSRM</sequence>
<keyword evidence="2" id="KW-1185">Reference proteome</keyword>
<dbReference type="Proteomes" id="UP000018234">
    <property type="component" value="Unassembled WGS sequence"/>
</dbReference>
<evidence type="ECO:0000313" key="1">
    <source>
        <dbReference type="EMBL" id="ESU24973.1"/>
    </source>
</evidence>
<name>A0ABP2ZZ97_9FLAO</name>
<organism evidence="1 2">
    <name type="scientific">Flavobacterium saliperosum S13</name>
    <dbReference type="NCBI Taxonomy" id="1341155"/>
    <lineage>
        <taxon>Bacteria</taxon>
        <taxon>Pseudomonadati</taxon>
        <taxon>Bacteroidota</taxon>
        <taxon>Flavobacteriia</taxon>
        <taxon>Flavobacteriales</taxon>
        <taxon>Flavobacteriaceae</taxon>
        <taxon>Flavobacterium</taxon>
    </lineage>
</organism>
<proteinExistence type="predicted"/>
<dbReference type="EMBL" id="AVFO01000037">
    <property type="protein sequence ID" value="ESU24973.1"/>
    <property type="molecule type" value="Genomic_DNA"/>
</dbReference>
<comment type="caution">
    <text evidence="1">The sequence shown here is derived from an EMBL/GenBank/DDBJ whole genome shotgun (WGS) entry which is preliminary data.</text>
</comment>
<accession>A0ABP2ZZ97</accession>
<evidence type="ECO:0000313" key="2">
    <source>
        <dbReference type="Proteomes" id="UP000018234"/>
    </source>
</evidence>
<reference evidence="1 2" key="1">
    <citation type="submission" date="2013-08" db="EMBL/GenBank/DDBJ databases">
        <title>Flavobacterium saliperosum type strain genome sequencing.</title>
        <authorList>
            <person name="Lee K."/>
            <person name="Yi H."/>
            <person name="Park S."/>
            <person name="Chun J."/>
        </authorList>
    </citation>
    <scope>NUCLEOTIDE SEQUENCE [LARGE SCALE GENOMIC DNA]</scope>
    <source>
        <strain evidence="1 2">S13</strain>
    </source>
</reference>
<protein>
    <submittedName>
        <fullName evidence="1">Uncharacterized protein</fullName>
    </submittedName>
</protein>